<evidence type="ECO:0000259" key="8">
    <source>
        <dbReference type="PROSITE" id="PS52029"/>
    </source>
</evidence>
<name>A0A832DG07_9BACT</name>
<dbReference type="EMBL" id="DSVI01000004">
    <property type="protein sequence ID" value="HGT46727.1"/>
    <property type="molecule type" value="Genomic_DNA"/>
</dbReference>
<comment type="caution">
    <text evidence="9">The sequence shown here is derived from an EMBL/GenBank/DDBJ whole genome shotgun (WGS) entry which is preliminary data.</text>
</comment>
<dbReference type="CDD" id="cd16913">
    <property type="entry name" value="YkuD_like"/>
    <property type="match status" value="1"/>
</dbReference>
<keyword evidence="3" id="KW-0808">Transferase</keyword>
<dbReference type="PROSITE" id="PS52029">
    <property type="entry name" value="LD_TPASE"/>
    <property type="match status" value="1"/>
</dbReference>
<dbReference type="GO" id="GO:0018104">
    <property type="term" value="P:peptidoglycan-protein cross-linking"/>
    <property type="evidence" value="ECO:0007669"/>
    <property type="project" value="TreeGrafter"/>
</dbReference>
<accession>A0A832DG07</accession>
<comment type="pathway">
    <text evidence="1 7">Cell wall biogenesis; peptidoglycan biosynthesis.</text>
</comment>
<evidence type="ECO:0000313" key="9">
    <source>
        <dbReference type="EMBL" id="HGT46727.1"/>
    </source>
</evidence>
<dbReference type="PANTHER" id="PTHR30582">
    <property type="entry name" value="L,D-TRANSPEPTIDASE"/>
    <property type="match status" value="1"/>
</dbReference>
<dbReference type="InterPro" id="IPR005490">
    <property type="entry name" value="LD_TPept_cat_dom"/>
</dbReference>
<gene>
    <name evidence="9" type="ORF">ENS56_01675</name>
</gene>
<dbReference type="GO" id="GO:0005576">
    <property type="term" value="C:extracellular region"/>
    <property type="evidence" value="ECO:0007669"/>
    <property type="project" value="TreeGrafter"/>
</dbReference>
<evidence type="ECO:0000256" key="6">
    <source>
        <dbReference type="ARBA" id="ARBA00023316"/>
    </source>
</evidence>
<dbReference type="GO" id="GO:0071555">
    <property type="term" value="P:cell wall organization"/>
    <property type="evidence" value="ECO:0007669"/>
    <property type="project" value="UniProtKB-UniRule"/>
</dbReference>
<evidence type="ECO:0000256" key="3">
    <source>
        <dbReference type="ARBA" id="ARBA00022679"/>
    </source>
</evidence>
<evidence type="ECO:0000256" key="5">
    <source>
        <dbReference type="ARBA" id="ARBA00022984"/>
    </source>
</evidence>
<comment type="similarity">
    <text evidence="2">Belongs to the YkuD family.</text>
</comment>
<dbReference type="Pfam" id="PF03734">
    <property type="entry name" value="YkuD"/>
    <property type="match status" value="1"/>
</dbReference>
<protein>
    <submittedName>
        <fullName evidence="9">Murein L,D-transpeptidase</fullName>
    </submittedName>
</protein>
<dbReference type="GO" id="GO:0008360">
    <property type="term" value="P:regulation of cell shape"/>
    <property type="evidence" value="ECO:0007669"/>
    <property type="project" value="UniProtKB-UniRule"/>
</dbReference>
<evidence type="ECO:0000256" key="1">
    <source>
        <dbReference type="ARBA" id="ARBA00004752"/>
    </source>
</evidence>
<dbReference type="SUPFAM" id="SSF141523">
    <property type="entry name" value="L,D-transpeptidase catalytic domain-like"/>
    <property type="match status" value="1"/>
</dbReference>
<evidence type="ECO:0000256" key="7">
    <source>
        <dbReference type="PROSITE-ProRule" id="PRU01373"/>
    </source>
</evidence>
<sequence>MKTFFLIILFSQFIFADDPNRNSSLNSNYSSDELKKLNLSRVFDTLFTLSDYYVEIDLSKQIGYLHSRFDSVKTFKVSTGTKKIKDGVETNTGIFVIQHKAQKWYSTQFDSTLMLNWMGFNYGIGFHALLGKSYYKYLGNKTSSHGCIRLSREDAKELFSKLTYGSPVIVHKGQSAIKISFAEKNSDAYKYYDSEKLLNEVERRMNHLYKGSYFNFVNEKILIDHRNVTHQGISIGNFNRVPLRQRIYPESYFIEIALPEIKPEPIPVDYFSADKVFASLEEN</sequence>
<feature type="active site" description="Proton donor/acceptor" evidence="7">
    <location>
        <position position="127"/>
    </location>
</feature>
<dbReference type="Gene3D" id="2.40.440.10">
    <property type="entry name" value="L,D-transpeptidase catalytic domain-like"/>
    <property type="match status" value="1"/>
</dbReference>
<feature type="domain" description="L,D-TPase catalytic" evidence="8">
    <location>
        <begin position="52"/>
        <end position="171"/>
    </location>
</feature>
<evidence type="ECO:0000256" key="4">
    <source>
        <dbReference type="ARBA" id="ARBA00022960"/>
    </source>
</evidence>
<dbReference type="GO" id="GO:0071972">
    <property type="term" value="F:peptidoglycan L,D-transpeptidase activity"/>
    <property type="evidence" value="ECO:0007669"/>
    <property type="project" value="TreeGrafter"/>
</dbReference>
<keyword evidence="5 7" id="KW-0573">Peptidoglycan synthesis</keyword>
<dbReference type="UniPathway" id="UPA00219"/>
<keyword evidence="6 7" id="KW-0961">Cell wall biogenesis/degradation</keyword>
<dbReference type="GO" id="GO:0016740">
    <property type="term" value="F:transferase activity"/>
    <property type="evidence" value="ECO:0007669"/>
    <property type="project" value="UniProtKB-KW"/>
</dbReference>
<proteinExistence type="inferred from homology"/>
<evidence type="ECO:0000256" key="2">
    <source>
        <dbReference type="ARBA" id="ARBA00005992"/>
    </source>
</evidence>
<keyword evidence="4 7" id="KW-0133">Cell shape</keyword>
<organism evidence="9">
    <name type="scientific">Ignavibacterium album</name>
    <dbReference type="NCBI Taxonomy" id="591197"/>
    <lineage>
        <taxon>Bacteria</taxon>
        <taxon>Pseudomonadati</taxon>
        <taxon>Ignavibacteriota</taxon>
        <taxon>Ignavibacteria</taxon>
        <taxon>Ignavibacteriales</taxon>
        <taxon>Ignavibacteriaceae</taxon>
        <taxon>Ignavibacterium</taxon>
    </lineage>
</organism>
<reference evidence="9" key="1">
    <citation type="journal article" date="2020" name="mSystems">
        <title>Genome- and Community-Level Interaction Insights into Carbon Utilization and Element Cycling Functions of Hydrothermarchaeota in Hydrothermal Sediment.</title>
        <authorList>
            <person name="Zhou Z."/>
            <person name="Liu Y."/>
            <person name="Xu W."/>
            <person name="Pan J."/>
            <person name="Luo Z.H."/>
            <person name="Li M."/>
        </authorList>
    </citation>
    <scope>NUCLEOTIDE SEQUENCE [LARGE SCALE GENOMIC DNA]</scope>
    <source>
        <strain evidence="9">SpSt-500</strain>
    </source>
</reference>
<dbReference type="AlphaFoldDB" id="A0A832DG07"/>
<dbReference type="InterPro" id="IPR038063">
    <property type="entry name" value="Transpep_catalytic_dom"/>
</dbReference>
<feature type="active site" description="Nucleophile" evidence="7">
    <location>
        <position position="147"/>
    </location>
</feature>
<dbReference type="InterPro" id="IPR050979">
    <property type="entry name" value="LD-transpeptidase"/>
</dbReference>
<dbReference type="PANTHER" id="PTHR30582:SF2">
    <property type="entry name" value="L,D-TRANSPEPTIDASE YCIB-RELATED"/>
    <property type="match status" value="1"/>
</dbReference>